<reference evidence="1" key="1">
    <citation type="submission" date="2016-08" db="EMBL/GenBank/DDBJ databases">
        <title>Complete Genome Seqeunce of Paenibacillus sp. nov. IHBB 9852 from high altitute lake of Indian trans-Himalayas.</title>
        <authorList>
            <person name="Kiran S."/>
            <person name="Swarnkar M.K."/>
            <person name="Rana A."/>
            <person name="Tewari R."/>
            <person name="Gulati A."/>
        </authorList>
    </citation>
    <scope>NUCLEOTIDE SEQUENCE [LARGE SCALE GENOMIC DNA]</scope>
    <source>
        <strain evidence="1">IHBB 9852</strain>
    </source>
</reference>
<accession>A0A1B2DVC3</accession>
<dbReference type="KEGG" id="pib:BBD41_03200"/>
<organism evidence="1">
    <name type="scientific">Paenibacillus ihbetae</name>
    <dbReference type="NCBI Taxonomy" id="1870820"/>
    <lineage>
        <taxon>Bacteria</taxon>
        <taxon>Bacillati</taxon>
        <taxon>Bacillota</taxon>
        <taxon>Bacilli</taxon>
        <taxon>Bacillales</taxon>
        <taxon>Paenibacillaceae</taxon>
        <taxon>Paenibacillus</taxon>
    </lineage>
</organism>
<gene>
    <name evidence="1" type="ORF">BBD41_03200</name>
</gene>
<sequence length="168" mass="19132">MAGQREPLNLLLIKGKKHLTKEEIKTRLESEVKAKDDNVKPPSYLPKKLKTEFEEIANELMRIEIMSNLDVDALARFLLAREQYVRVNKSLRSMPVMVDAETKSGETIKIPNESYGELLISQDKLFKQCRQAAADLGLTISSRCRLVVPKKSEEKPKTAEEKMFGDVL</sequence>
<dbReference type="InterPro" id="IPR006448">
    <property type="entry name" value="Phage_term_ssu_P27"/>
</dbReference>
<protein>
    <submittedName>
        <fullName evidence="1">Terminase</fullName>
    </submittedName>
</protein>
<evidence type="ECO:0000313" key="1">
    <source>
        <dbReference type="EMBL" id="ANY71666.1"/>
    </source>
</evidence>
<dbReference type="RefSeq" id="WP_099476696.1">
    <property type="nucleotide sequence ID" value="NZ_CP016809.1"/>
</dbReference>
<name>A0A1B2DVC3_9BACL</name>
<dbReference type="EMBL" id="CP016809">
    <property type="protein sequence ID" value="ANY71666.1"/>
    <property type="molecule type" value="Genomic_DNA"/>
</dbReference>
<proteinExistence type="predicted"/>
<dbReference type="NCBIfam" id="TIGR01558">
    <property type="entry name" value="sm_term_P27"/>
    <property type="match status" value="1"/>
</dbReference>
<dbReference type="AlphaFoldDB" id="A0A1B2DVC3"/>
<dbReference type="Pfam" id="PF05119">
    <property type="entry name" value="Terminase_4"/>
    <property type="match status" value="1"/>
</dbReference>